<dbReference type="InterPro" id="IPR006590">
    <property type="entry name" value="RNA_pol_Rpb4/RPC9_core"/>
</dbReference>
<dbReference type="PANTHER" id="PTHR15561:SF0">
    <property type="entry name" value="DNA-DIRECTED RNA POLYMERASE III SUBUNIT RPC9"/>
    <property type="match status" value="1"/>
</dbReference>
<organism evidence="9 10">
    <name type="scientific">Cylindrobasidium torrendii FP15055 ss-10</name>
    <dbReference type="NCBI Taxonomy" id="1314674"/>
    <lineage>
        <taxon>Eukaryota</taxon>
        <taxon>Fungi</taxon>
        <taxon>Dikarya</taxon>
        <taxon>Basidiomycota</taxon>
        <taxon>Agaricomycotina</taxon>
        <taxon>Agaricomycetes</taxon>
        <taxon>Agaricomycetidae</taxon>
        <taxon>Agaricales</taxon>
        <taxon>Marasmiineae</taxon>
        <taxon>Physalacriaceae</taxon>
        <taxon>Cylindrobasidium</taxon>
    </lineage>
</organism>
<evidence type="ECO:0000256" key="6">
    <source>
        <dbReference type="ARBA" id="ARBA00023242"/>
    </source>
</evidence>
<dbReference type="PANTHER" id="PTHR15561">
    <property type="entry name" value="CALCITONIN GENE-RELATED PEPTIDE-RECEPTOR COMPONENT PROTEIN"/>
    <property type="match status" value="1"/>
</dbReference>
<dbReference type="SMART" id="SM00657">
    <property type="entry name" value="RPOL4c"/>
    <property type="match status" value="1"/>
</dbReference>
<feature type="domain" description="RNA polymerase Rpb4/RPC9 core" evidence="8">
    <location>
        <begin position="1"/>
        <end position="153"/>
    </location>
</feature>
<evidence type="ECO:0000313" key="10">
    <source>
        <dbReference type="Proteomes" id="UP000054007"/>
    </source>
</evidence>
<reference evidence="9 10" key="1">
    <citation type="journal article" date="2015" name="Fungal Genet. Biol.">
        <title>Evolution of novel wood decay mechanisms in Agaricales revealed by the genome sequences of Fistulina hepatica and Cylindrobasidium torrendii.</title>
        <authorList>
            <person name="Floudas D."/>
            <person name="Held B.W."/>
            <person name="Riley R."/>
            <person name="Nagy L.G."/>
            <person name="Koehler G."/>
            <person name="Ransdell A.S."/>
            <person name="Younus H."/>
            <person name="Chow J."/>
            <person name="Chiniquy J."/>
            <person name="Lipzen A."/>
            <person name="Tritt A."/>
            <person name="Sun H."/>
            <person name="Haridas S."/>
            <person name="LaButti K."/>
            <person name="Ohm R.A."/>
            <person name="Kues U."/>
            <person name="Blanchette R.A."/>
            <person name="Grigoriev I.V."/>
            <person name="Minto R.E."/>
            <person name="Hibbett D.S."/>
        </authorList>
    </citation>
    <scope>NUCLEOTIDE SEQUENCE [LARGE SCALE GENOMIC DNA]</scope>
    <source>
        <strain evidence="9 10">FP15055 ss-10</strain>
    </source>
</reference>
<evidence type="ECO:0000256" key="3">
    <source>
        <dbReference type="ARBA" id="ARBA00016672"/>
    </source>
</evidence>
<protein>
    <recommendedName>
        <fullName evidence="3">DNA-directed RNA polymerase III subunit RPC9</fullName>
    </recommendedName>
</protein>
<dbReference type="InterPro" id="IPR038324">
    <property type="entry name" value="Rpb4/RPC9_sf"/>
</dbReference>
<feature type="region of interest" description="Disordered" evidence="7">
    <location>
        <begin position="187"/>
        <end position="207"/>
    </location>
</feature>
<keyword evidence="4" id="KW-0240">DNA-directed RNA polymerase</keyword>
<dbReference type="AlphaFoldDB" id="A0A0D7BAC8"/>
<evidence type="ECO:0000256" key="2">
    <source>
        <dbReference type="ARBA" id="ARBA00006898"/>
    </source>
</evidence>
<dbReference type="GO" id="GO:0000166">
    <property type="term" value="F:nucleotide binding"/>
    <property type="evidence" value="ECO:0007669"/>
    <property type="project" value="InterPro"/>
</dbReference>
<evidence type="ECO:0000256" key="5">
    <source>
        <dbReference type="ARBA" id="ARBA00023163"/>
    </source>
</evidence>
<dbReference type="InterPro" id="IPR005574">
    <property type="entry name" value="Rpb4/RPC9"/>
</dbReference>
<evidence type="ECO:0000256" key="4">
    <source>
        <dbReference type="ARBA" id="ARBA00022478"/>
    </source>
</evidence>
<comment type="similarity">
    <text evidence="2">Belongs to the eukaryotic RPC9 RNA polymerase subunit family.</text>
</comment>
<evidence type="ECO:0000256" key="1">
    <source>
        <dbReference type="ARBA" id="ARBA00004123"/>
    </source>
</evidence>
<dbReference type="InterPro" id="IPR010997">
    <property type="entry name" value="HRDC-like_sf"/>
</dbReference>
<dbReference type="STRING" id="1314674.A0A0D7BAC8"/>
<dbReference type="SUPFAM" id="SSF47819">
    <property type="entry name" value="HRDC-like"/>
    <property type="match status" value="1"/>
</dbReference>
<dbReference type="Proteomes" id="UP000054007">
    <property type="component" value="Unassembled WGS sequence"/>
</dbReference>
<proteinExistence type="inferred from homology"/>
<dbReference type="GO" id="GO:0006384">
    <property type="term" value="P:transcription initiation at RNA polymerase III promoter"/>
    <property type="evidence" value="ECO:0007669"/>
    <property type="project" value="InterPro"/>
</dbReference>
<keyword evidence="6" id="KW-0539">Nucleus</keyword>
<dbReference type="Pfam" id="PF03874">
    <property type="entry name" value="RNA_pol_Rpb4"/>
    <property type="match status" value="1"/>
</dbReference>
<dbReference type="InterPro" id="IPR038846">
    <property type="entry name" value="RPC9"/>
</dbReference>
<evidence type="ECO:0000313" key="9">
    <source>
        <dbReference type="EMBL" id="KIY67503.1"/>
    </source>
</evidence>
<dbReference type="GO" id="GO:0005666">
    <property type="term" value="C:RNA polymerase III complex"/>
    <property type="evidence" value="ECO:0007669"/>
    <property type="project" value="InterPro"/>
</dbReference>
<dbReference type="EMBL" id="KN880524">
    <property type="protein sequence ID" value="KIY67503.1"/>
    <property type="molecule type" value="Genomic_DNA"/>
</dbReference>
<comment type="subcellular location">
    <subcellularLocation>
        <location evidence="1">Nucleus</location>
    </subcellularLocation>
</comment>
<dbReference type="Gene3D" id="1.20.1250.40">
    <property type="match status" value="1"/>
</dbReference>
<evidence type="ECO:0000259" key="8">
    <source>
        <dbReference type="SMART" id="SM00657"/>
    </source>
</evidence>
<keyword evidence="5" id="KW-0804">Transcription</keyword>
<accession>A0A0D7BAC8</accession>
<gene>
    <name evidence="9" type="ORF">CYLTODRAFT_396956</name>
</gene>
<name>A0A0D7BAC8_9AGAR</name>
<sequence>MEVVNARSALLSNYEVLSLLQELEADHLARTRTAVRIKKEEEAAGHTSTIIPGEKHPSNVEVIHNLRTVEVEAIQHLTAPHQSTVRQSAEGITGLTRALNQYELTKAEKLQIVNLAPTRLVELFVIVDDLAARFTDEKQEEILAAVEASLGAVPISVDPDAGEDDVAMDASNPSAWDSVDGMVNAADEFDDKGEGAGVEGDLDVDDD</sequence>
<evidence type="ECO:0000256" key="7">
    <source>
        <dbReference type="SAM" id="MobiDB-lite"/>
    </source>
</evidence>
<keyword evidence="10" id="KW-1185">Reference proteome</keyword>
<dbReference type="OrthoDB" id="1746530at2759"/>